<accession>A0A0A9H1K9</accession>
<organism evidence="1">
    <name type="scientific">Arundo donax</name>
    <name type="common">Giant reed</name>
    <name type="synonym">Donax arundinaceus</name>
    <dbReference type="NCBI Taxonomy" id="35708"/>
    <lineage>
        <taxon>Eukaryota</taxon>
        <taxon>Viridiplantae</taxon>
        <taxon>Streptophyta</taxon>
        <taxon>Embryophyta</taxon>
        <taxon>Tracheophyta</taxon>
        <taxon>Spermatophyta</taxon>
        <taxon>Magnoliopsida</taxon>
        <taxon>Liliopsida</taxon>
        <taxon>Poales</taxon>
        <taxon>Poaceae</taxon>
        <taxon>PACMAD clade</taxon>
        <taxon>Arundinoideae</taxon>
        <taxon>Arundineae</taxon>
        <taxon>Arundo</taxon>
    </lineage>
</organism>
<proteinExistence type="predicted"/>
<dbReference type="AlphaFoldDB" id="A0A0A9H1K9"/>
<sequence>MCTCTHMTVILFHSNLCGNFLHVYHFSIYKKMGCHNHSFLGCSSPL</sequence>
<reference evidence="1" key="1">
    <citation type="submission" date="2014-09" db="EMBL/GenBank/DDBJ databases">
        <authorList>
            <person name="Magalhaes I.L.F."/>
            <person name="Oliveira U."/>
            <person name="Santos F.R."/>
            <person name="Vidigal T.H.D.A."/>
            <person name="Brescovit A.D."/>
            <person name="Santos A.J."/>
        </authorList>
    </citation>
    <scope>NUCLEOTIDE SEQUENCE</scope>
    <source>
        <tissue evidence="1">Shoot tissue taken approximately 20 cm above the soil surface</tissue>
    </source>
</reference>
<protein>
    <submittedName>
        <fullName evidence="1">Uncharacterized protein</fullName>
    </submittedName>
</protein>
<name>A0A0A9H1K9_ARUDO</name>
<evidence type="ECO:0000313" key="1">
    <source>
        <dbReference type="EMBL" id="JAE30632.1"/>
    </source>
</evidence>
<dbReference type="EMBL" id="GBRH01167264">
    <property type="protein sequence ID" value="JAE30632.1"/>
    <property type="molecule type" value="Transcribed_RNA"/>
</dbReference>
<reference evidence="1" key="2">
    <citation type="journal article" date="2015" name="Data Brief">
        <title>Shoot transcriptome of the giant reed, Arundo donax.</title>
        <authorList>
            <person name="Barrero R.A."/>
            <person name="Guerrero F.D."/>
            <person name="Moolhuijzen P."/>
            <person name="Goolsby J.A."/>
            <person name="Tidwell J."/>
            <person name="Bellgard S.E."/>
            <person name="Bellgard M.I."/>
        </authorList>
    </citation>
    <scope>NUCLEOTIDE SEQUENCE</scope>
    <source>
        <tissue evidence="1">Shoot tissue taken approximately 20 cm above the soil surface</tissue>
    </source>
</reference>